<reference evidence="1 2" key="1">
    <citation type="submission" date="2007-03" db="EMBL/GenBank/DDBJ databases">
        <authorList>
            <person name="Fulton L."/>
            <person name="Clifton S."/>
            <person name="Fulton B."/>
            <person name="Xu J."/>
            <person name="Minx P."/>
            <person name="Pepin K.H."/>
            <person name="Johnson M."/>
            <person name="Thiruvilangam P."/>
            <person name="Bhonagiri V."/>
            <person name="Nash W.E."/>
            <person name="Mardis E.R."/>
            <person name="Wilson R.K."/>
        </authorList>
    </citation>
    <scope>NUCLEOTIDE SEQUENCE [LARGE SCALE GENOMIC DNA]</scope>
    <source>
        <strain evidence="1 2">ATCC 29174</strain>
    </source>
</reference>
<dbReference type="AlphaFoldDB" id="A5ZWB4"/>
<gene>
    <name evidence="1" type="ORF">RUMOBE_03307</name>
</gene>
<evidence type="ECO:0000313" key="1">
    <source>
        <dbReference type="EMBL" id="EDM86068.1"/>
    </source>
</evidence>
<evidence type="ECO:0000313" key="2">
    <source>
        <dbReference type="Proteomes" id="UP000006002"/>
    </source>
</evidence>
<comment type="caution">
    <text evidence="1">The sequence shown here is derived from an EMBL/GenBank/DDBJ whole genome shotgun (WGS) entry which is preliminary data.</text>
</comment>
<organism evidence="1 2">
    <name type="scientific">Blautia obeum ATCC 29174</name>
    <dbReference type="NCBI Taxonomy" id="411459"/>
    <lineage>
        <taxon>Bacteria</taxon>
        <taxon>Bacillati</taxon>
        <taxon>Bacillota</taxon>
        <taxon>Clostridia</taxon>
        <taxon>Lachnospirales</taxon>
        <taxon>Lachnospiraceae</taxon>
        <taxon>Blautia</taxon>
    </lineage>
</organism>
<dbReference type="EMBL" id="AAVO02000019">
    <property type="protein sequence ID" value="EDM86068.1"/>
    <property type="molecule type" value="Genomic_DNA"/>
</dbReference>
<dbReference type="Proteomes" id="UP000006002">
    <property type="component" value="Unassembled WGS sequence"/>
</dbReference>
<protein>
    <submittedName>
        <fullName evidence="1">Uncharacterized protein</fullName>
    </submittedName>
</protein>
<reference evidence="1 2" key="2">
    <citation type="submission" date="2007-04" db="EMBL/GenBank/DDBJ databases">
        <title>Draft genome sequence of Ruminococcus obeum (ATCC 29174).</title>
        <authorList>
            <person name="Sudarsanam P."/>
            <person name="Ley R."/>
            <person name="Guruge J."/>
            <person name="Turnbaugh P.J."/>
            <person name="Mahowald M."/>
            <person name="Liep D."/>
            <person name="Gordon J."/>
        </authorList>
    </citation>
    <scope>NUCLEOTIDE SEQUENCE [LARGE SCALE GENOMIC DNA]</scope>
    <source>
        <strain evidence="1 2">ATCC 29174</strain>
    </source>
</reference>
<accession>A5ZWB4</accession>
<proteinExistence type="predicted"/>
<dbReference type="HOGENOM" id="CLU_2166073_0_0_9"/>
<name>A5ZWB4_9FIRM</name>
<sequence length="110" mass="12133">MFLLIHRSVLRFPISRNDVSFTLSASSNVLLTRSMILSLKTTTTAMTTTITRMIATISAAPFSSCLKSSTKLCNLQVAPIHILFNISNILFSSFMKCLLFIINGICLLLS</sequence>